<feature type="compositionally biased region" description="Polar residues" evidence="1">
    <location>
        <begin position="218"/>
        <end position="246"/>
    </location>
</feature>
<dbReference type="KEGG" id="ani:ANIA_09096"/>
<dbReference type="HOGENOM" id="CLU_043819_0_0_1"/>
<evidence type="ECO:0000256" key="1">
    <source>
        <dbReference type="SAM" id="MobiDB-lite"/>
    </source>
</evidence>
<dbReference type="EMBL" id="BN001306">
    <property type="protein sequence ID" value="CBF82560.1"/>
    <property type="molecule type" value="Genomic_DNA"/>
</dbReference>
<evidence type="ECO:0000313" key="3">
    <source>
        <dbReference type="Proteomes" id="UP000000560"/>
    </source>
</evidence>
<accession>Q5ARI4</accession>
<dbReference type="Proteomes" id="UP000000560">
    <property type="component" value="Chromosome VI"/>
</dbReference>
<feature type="region of interest" description="Disordered" evidence="1">
    <location>
        <begin position="112"/>
        <end position="145"/>
    </location>
</feature>
<reference evidence="3" key="2">
    <citation type="journal article" date="2009" name="Fungal Genet. Biol.">
        <title>The 2008 update of the Aspergillus nidulans genome annotation: a community effort.</title>
        <authorList>
            <person name="Wortman J.R."/>
            <person name="Gilsenan J.M."/>
            <person name="Joardar V."/>
            <person name="Deegan J."/>
            <person name="Clutterbuck J."/>
            <person name="Andersen M.R."/>
            <person name="Archer D."/>
            <person name="Bencina M."/>
            <person name="Braus G."/>
            <person name="Coutinho P."/>
            <person name="von Dohren H."/>
            <person name="Doonan J."/>
            <person name="Driessen A.J."/>
            <person name="Durek P."/>
            <person name="Espeso E."/>
            <person name="Fekete E."/>
            <person name="Flipphi M."/>
            <person name="Estrada C.G."/>
            <person name="Geysens S."/>
            <person name="Goldman G."/>
            <person name="de Groot P.W."/>
            <person name="Hansen K."/>
            <person name="Harris S.D."/>
            <person name="Heinekamp T."/>
            <person name="Helmstaedt K."/>
            <person name="Henrissat B."/>
            <person name="Hofmann G."/>
            <person name="Homan T."/>
            <person name="Horio T."/>
            <person name="Horiuchi H."/>
            <person name="James S."/>
            <person name="Jones M."/>
            <person name="Karaffa L."/>
            <person name="Karanyi Z."/>
            <person name="Kato M."/>
            <person name="Keller N."/>
            <person name="Kelly D.E."/>
            <person name="Kiel J.A."/>
            <person name="Kim J.M."/>
            <person name="van der Klei I.J."/>
            <person name="Klis F.M."/>
            <person name="Kovalchuk A."/>
            <person name="Krasevec N."/>
            <person name="Kubicek C.P."/>
            <person name="Liu B."/>
            <person name="Maccabe A."/>
            <person name="Meyer V."/>
            <person name="Mirabito P."/>
            <person name="Miskei M."/>
            <person name="Mos M."/>
            <person name="Mullins J."/>
            <person name="Nelson D.R."/>
            <person name="Nielsen J."/>
            <person name="Oakley B.R."/>
            <person name="Osmani S.A."/>
            <person name="Pakula T."/>
            <person name="Paszewski A."/>
            <person name="Paulsen I."/>
            <person name="Pilsyk S."/>
            <person name="Pocsi I."/>
            <person name="Punt P.J."/>
            <person name="Ram A.F."/>
            <person name="Ren Q."/>
            <person name="Robellet X."/>
            <person name="Robson G."/>
            <person name="Seiboth B."/>
            <person name="van Solingen P."/>
            <person name="Specht T."/>
            <person name="Sun J."/>
            <person name="Taheri-Talesh N."/>
            <person name="Takeshita N."/>
            <person name="Ussery D."/>
            <person name="vanKuyk P.A."/>
            <person name="Visser H."/>
            <person name="van de Vondervoort P.J."/>
            <person name="de Vries R.P."/>
            <person name="Walton J."/>
            <person name="Xiang X."/>
            <person name="Xiong Y."/>
            <person name="Zeng A.P."/>
            <person name="Brandt B.W."/>
            <person name="Cornell M.J."/>
            <person name="van den Hondel C.A."/>
            <person name="Visser J."/>
            <person name="Oliver S.G."/>
            <person name="Turner G."/>
        </authorList>
    </citation>
    <scope>GENOME REANNOTATION</scope>
    <source>
        <strain evidence="3">FGSC A4 / ATCC 38163 / CBS 112.46 / NRRL 194 / M139</strain>
    </source>
</reference>
<feature type="compositionally biased region" description="Polar residues" evidence="1">
    <location>
        <begin position="253"/>
        <end position="273"/>
    </location>
</feature>
<reference evidence="3" key="1">
    <citation type="journal article" date="2005" name="Nature">
        <title>Sequencing of Aspergillus nidulans and comparative analysis with A. fumigatus and A. oryzae.</title>
        <authorList>
            <person name="Galagan J.E."/>
            <person name="Calvo S.E."/>
            <person name="Cuomo C."/>
            <person name="Ma L.J."/>
            <person name="Wortman J.R."/>
            <person name="Batzoglou S."/>
            <person name="Lee S.I."/>
            <person name="Basturkmen M."/>
            <person name="Spevak C.C."/>
            <person name="Clutterbuck J."/>
            <person name="Kapitonov V."/>
            <person name="Jurka J."/>
            <person name="Scazzocchio C."/>
            <person name="Farman M."/>
            <person name="Butler J."/>
            <person name="Purcell S."/>
            <person name="Harris S."/>
            <person name="Braus G.H."/>
            <person name="Draht O."/>
            <person name="Busch S."/>
            <person name="D'Enfert C."/>
            <person name="Bouchier C."/>
            <person name="Goldman G.H."/>
            <person name="Bell-Pedersen D."/>
            <person name="Griffiths-Jones S."/>
            <person name="Doonan J.H."/>
            <person name="Yu J."/>
            <person name="Vienken K."/>
            <person name="Pain A."/>
            <person name="Freitag M."/>
            <person name="Selker E.U."/>
            <person name="Archer D.B."/>
            <person name="Penalva M.A."/>
            <person name="Oakley B.R."/>
            <person name="Momany M."/>
            <person name="Tanaka T."/>
            <person name="Kumagai T."/>
            <person name="Asai K."/>
            <person name="Machida M."/>
            <person name="Nierman W.C."/>
            <person name="Denning D.W."/>
            <person name="Caddick M."/>
            <person name="Hynes M."/>
            <person name="Paoletti M."/>
            <person name="Fischer R."/>
            <person name="Miller B."/>
            <person name="Dyer P."/>
            <person name="Sachs M.S."/>
            <person name="Osmani S.A."/>
            <person name="Birren B.W."/>
        </authorList>
    </citation>
    <scope>NUCLEOTIDE SEQUENCE [LARGE SCALE GENOMIC DNA]</scope>
    <source>
        <strain evidence="3">FGSC A4 / ATCC 38163 / CBS 112.46 / NRRL 194 / M139</strain>
    </source>
</reference>
<feature type="compositionally biased region" description="Polar residues" evidence="1">
    <location>
        <begin position="408"/>
        <end position="427"/>
    </location>
</feature>
<evidence type="ECO:0000313" key="2">
    <source>
        <dbReference type="EMBL" id="CBF82560.1"/>
    </source>
</evidence>
<dbReference type="RefSeq" id="XP_682365.1">
    <property type="nucleotide sequence ID" value="XM_677273.2"/>
</dbReference>
<feature type="region of interest" description="Disordered" evidence="1">
    <location>
        <begin position="218"/>
        <end position="304"/>
    </location>
</feature>
<feature type="region of interest" description="Disordered" evidence="1">
    <location>
        <begin position="390"/>
        <end position="427"/>
    </location>
</feature>
<dbReference type="GeneID" id="2868115"/>
<name>Q5ARI4_EMENI</name>
<keyword evidence="3" id="KW-1185">Reference proteome</keyword>
<dbReference type="OMA" id="VGATECQ"/>
<organism evidence="2 3">
    <name type="scientific">Emericella nidulans (strain FGSC A4 / ATCC 38163 / CBS 112.46 / NRRL 194 / M139)</name>
    <name type="common">Aspergillus nidulans</name>
    <dbReference type="NCBI Taxonomy" id="227321"/>
    <lineage>
        <taxon>Eukaryota</taxon>
        <taxon>Fungi</taxon>
        <taxon>Dikarya</taxon>
        <taxon>Ascomycota</taxon>
        <taxon>Pezizomycotina</taxon>
        <taxon>Eurotiomycetes</taxon>
        <taxon>Eurotiomycetidae</taxon>
        <taxon>Eurotiales</taxon>
        <taxon>Aspergillaceae</taxon>
        <taxon>Aspergillus</taxon>
        <taxon>Aspergillus subgen. Nidulantes</taxon>
    </lineage>
</organism>
<gene>
    <name evidence="2" type="ORF">ANIA_09096</name>
</gene>
<dbReference type="InParanoid" id="Q5ARI4"/>
<dbReference type="OrthoDB" id="5394557at2759"/>
<protein>
    <submittedName>
        <fullName evidence="2">Streptococcal hemagglutinin protein, putative (AFU_orthologue AFUA_7G02150)</fullName>
    </submittedName>
</protein>
<proteinExistence type="predicted"/>
<accession>C8VH50</accession>
<sequence length="451" mass="48716">MFPSSLMDEVMAQTFYPADDEVSFDAHSKRDALSMSQPLQSDSQQDIVDRNLGCINIGSEIEAKTRGATRRRIPVAAKVPPGPGWPYPASDMASRIYVPSATPSKMGGFPINHSNHRVSSSSRASDYGVTPDTQNPYGRQPFGIDPTINYDEESSSPYNVQTSSAYILPNSPQVFMPDYCQLGWNSKNWAAVLPGSRAPTETMFSENDAENSLNHAYSYMNPGQGQTNGASSLGITHGSLASSAQGTERMLPNPTSRSMHSGSNSGPITTTDGLPSVHTYKSGHRWASKCEPRTPITPGLNMPFNSGTVDRAKLIPTSGNDMSFGFLPVAPGSATSPLSPSSGSFAGLEITPCATEAGDEFRENADSRYRAFSRDSRRLVSHTDYRPDTYGYTRPAYRNRSEADDPGSESTLINGLPYTRSTHSVSLPQTDEKSVLHTIAAHPNYAGLCSQ</sequence>
<dbReference type="AlphaFoldDB" id="Q5ARI4"/>